<accession>A0A6J6WUX7</accession>
<dbReference type="GO" id="GO:0022857">
    <property type="term" value="F:transmembrane transporter activity"/>
    <property type="evidence" value="ECO:0007669"/>
    <property type="project" value="InterPro"/>
</dbReference>
<dbReference type="Gene3D" id="1.20.1250.20">
    <property type="entry name" value="MFS general substrate transporter like domains"/>
    <property type="match status" value="2"/>
</dbReference>
<feature type="transmembrane region" description="Helical" evidence="1">
    <location>
        <begin position="54"/>
        <end position="76"/>
    </location>
</feature>
<feature type="transmembrane region" description="Helical" evidence="1">
    <location>
        <begin position="259"/>
        <end position="283"/>
    </location>
</feature>
<keyword evidence="1" id="KW-0472">Membrane</keyword>
<feature type="transmembrane region" description="Helical" evidence="1">
    <location>
        <begin position="148"/>
        <end position="168"/>
    </location>
</feature>
<organism evidence="3">
    <name type="scientific">freshwater metagenome</name>
    <dbReference type="NCBI Taxonomy" id="449393"/>
    <lineage>
        <taxon>unclassified sequences</taxon>
        <taxon>metagenomes</taxon>
        <taxon>ecological metagenomes</taxon>
    </lineage>
</organism>
<evidence type="ECO:0000313" key="3">
    <source>
        <dbReference type="EMBL" id="CAB4787939.1"/>
    </source>
</evidence>
<dbReference type="PROSITE" id="PS50850">
    <property type="entry name" value="MFS"/>
    <property type="match status" value="1"/>
</dbReference>
<dbReference type="InterPro" id="IPR020846">
    <property type="entry name" value="MFS_dom"/>
</dbReference>
<feature type="transmembrane region" description="Helical" evidence="1">
    <location>
        <begin position="188"/>
        <end position="205"/>
    </location>
</feature>
<dbReference type="AlphaFoldDB" id="A0A6J6WUX7"/>
<reference evidence="3" key="1">
    <citation type="submission" date="2020-05" db="EMBL/GenBank/DDBJ databases">
        <authorList>
            <person name="Chiriac C."/>
            <person name="Salcher M."/>
            <person name="Ghai R."/>
            <person name="Kavagutti S V."/>
        </authorList>
    </citation>
    <scope>NUCLEOTIDE SEQUENCE</scope>
</reference>
<gene>
    <name evidence="3" type="ORF">UFOPK2992_00187</name>
</gene>
<feature type="transmembrane region" description="Helical" evidence="1">
    <location>
        <begin position="304"/>
        <end position="328"/>
    </location>
</feature>
<dbReference type="PANTHER" id="PTHR23520">
    <property type="entry name" value="TRANSPORTER, PUTATIVE (AFU_ORTHOLOGUE AFUA_3G04000)-RELATED"/>
    <property type="match status" value="1"/>
</dbReference>
<evidence type="ECO:0000256" key="1">
    <source>
        <dbReference type="SAM" id="Phobius"/>
    </source>
</evidence>
<feature type="transmembrane region" description="Helical" evidence="1">
    <location>
        <begin position="380"/>
        <end position="399"/>
    </location>
</feature>
<evidence type="ECO:0000259" key="2">
    <source>
        <dbReference type="PROSITE" id="PS50850"/>
    </source>
</evidence>
<dbReference type="InterPro" id="IPR011701">
    <property type="entry name" value="MFS"/>
</dbReference>
<sequence length="414" mass="43923">MCCGRCRLISHERTTTSDGVRLLATRGVRGFVDGTVSVVLAAYLKLLGYSNFRIGVVVAAMLLGSAALTLLAGLYGHRFSRRAILLSGSALMFVTGITYATTTMFVALMVVGTIGTMNPSSGDVSVFLPIEQSVLPSTVADKRRTAMFARYAFIGSFCGAVGSLVAGLPDWLVRHTSIDRATALRGVFIAYAAAGVITLLIYRSLSPAIEPADSTPAAPLGESRSMVYRLAAVFSLDALGGGFVVQSLLALWLYERFNLSVTVAGALLFWTGVCSAFSAFVSARIAKRIGLIRTMVFTHLPAQLLLISAALVPNLSLAVVCLIARSLLSAMDVPARNSYVMAVVSPPERAAAASVTNVPRSLASALPPLAAGWMLDHSTFGWPLIIAGTLKAIYDLLLLSMFRNIRPPEEQIVA</sequence>
<keyword evidence="1" id="KW-1133">Transmembrane helix</keyword>
<keyword evidence="1" id="KW-0812">Transmembrane</keyword>
<protein>
    <submittedName>
        <fullName evidence="3">Unannotated protein</fullName>
    </submittedName>
</protein>
<name>A0A6J6WUX7_9ZZZZ</name>
<dbReference type="Pfam" id="PF07690">
    <property type="entry name" value="MFS_1"/>
    <property type="match status" value="2"/>
</dbReference>
<proteinExistence type="predicted"/>
<dbReference type="InterPro" id="IPR036259">
    <property type="entry name" value="MFS_trans_sf"/>
</dbReference>
<dbReference type="PANTHER" id="PTHR23520:SF5">
    <property type="entry name" value="TRANSPORTER, PUTATIVE (AFU_ORTHOLOGUE AFUA_3G04000)-RELATED"/>
    <property type="match status" value="1"/>
</dbReference>
<dbReference type="SUPFAM" id="SSF103473">
    <property type="entry name" value="MFS general substrate transporter"/>
    <property type="match status" value="1"/>
</dbReference>
<feature type="domain" description="Major facilitator superfamily (MFS) profile" evidence="2">
    <location>
        <begin position="1"/>
        <end position="406"/>
    </location>
</feature>
<feature type="transmembrane region" description="Helical" evidence="1">
    <location>
        <begin position="226"/>
        <end position="253"/>
    </location>
</feature>
<dbReference type="EMBL" id="CAFAAI010000015">
    <property type="protein sequence ID" value="CAB4787939.1"/>
    <property type="molecule type" value="Genomic_DNA"/>
</dbReference>